<name>A0A917M0V0_9MICC</name>
<dbReference type="EMBL" id="BMEQ01000034">
    <property type="protein sequence ID" value="GGG69442.1"/>
    <property type="molecule type" value="Genomic_DNA"/>
</dbReference>
<reference evidence="1" key="1">
    <citation type="journal article" date="2014" name="Int. J. Syst. Evol. Microbiol.">
        <title>Complete genome sequence of Corynebacterium casei LMG S-19264T (=DSM 44701T), isolated from a smear-ripened cheese.</title>
        <authorList>
            <consortium name="US DOE Joint Genome Institute (JGI-PGF)"/>
            <person name="Walter F."/>
            <person name="Albersmeier A."/>
            <person name="Kalinowski J."/>
            <person name="Ruckert C."/>
        </authorList>
    </citation>
    <scope>NUCLEOTIDE SEQUENCE</scope>
    <source>
        <strain evidence="1">CGMCC 1.12187</strain>
    </source>
</reference>
<proteinExistence type="predicted"/>
<dbReference type="AlphaFoldDB" id="A0A917M0V0"/>
<dbReference type="RefSeq" id="WP_188539968.1">
    <property type="nucleotide sequence ID" value="NZ_BMEQ01000034.1"/>
</dbReference>
<gene>
    <name evidence="1" type="ORF">GCM10011374_37330</name>
</gene>
<reference evidence="1" key="2">
    <citation type="submission" date="2020-09" db="EMBL/GenBank/DDBJ databases">
        <authorList>
            <person name="Sun Q."/>
            <person name="Zhou Y."/>
        </authorList>
    </citation>
    <scope>NUCLEOTIDE SEQUENCE</scope>
    <source>
        <strain evidence="1">CGMCC 1.12187</strain>
    </source>
</reference>
<dbReference type="Proteomes" id="UP000638848">
    <property type="component" value="Unassembled WGS sequence"/>
</dbReference>
<comment type="caution">
    <text evidence="1">The sequence shown here is derived from an EMBL/GenBank/DDBJ whole genome shotgun (WGS) entry which is preliminary data.</text>
</comment>
<organism evidence="1 2">
    <name type="scientific">Kocuria dechangensis</name>
    <dbReference type="NCBI Taxonomy" id="1176249"/>
    <lineage>
        <taxon>Bacteria</taxon>
        <taxon>Bacillati</taxon>
        <taxon>Actinomycetota</taxon>
        <taxon>Actinomycetes</taxon>
        <taxon>Micrococcales</taxon>
        <taxon>Micrococcaceae</taxon>
        <taxon>Kocuria</taxon>
    </lineage>
</organism>
<protein>
    <submittedName>
        <fullName evidence="1">Uncharacterized protein</fullName>
    </submittedName>
</protein>
<evidence type="ECO:0000313" key="2">
    <source>
        <dbReference type="Proteomes" id="UP000638848"/>
    </source>
</evidence>
<evidence type="ECO:0000313" key="1">
    <source>
        <dbReference type="EMBL" id="GGG69442.1"/>
    </source>
</evidence>
<accession>A0A917M0V0</accession>
<keyword evidence="2" id="KW-1185">Reference proteome</keyword>
<sequence length="71" mass="7862">MSIAIECPMCAQGVITVYRVRASGEMIQVCDECESVWEADVDLPAPATTTVERFLDERGLTALWSELEPVE</sequence>